<organism evidence="2 3">
    <name type="scientific">Romanomermis culicivorax</name>
    <name type="common">Nematode worm</name>
    <dbReference type="NCBI Taxonomy" id="13658"/>
    <lineage>
        <taxon>Eukaryota</taxon>
        <taxon>Metazoa</taxon>
        <taxon>Ecdysozoa</taxon>
        <taxon>Nematoda</taxon>
        <taxon>Enoplea</taxon>
        <taxon>Dorylaimia</taxon>
        <taxon>Mermithida</taxon>
        <taxon>Mermithoidea</taxon>
        <taxon>Mermithidae</taxon>
        <taxon>Romanomermis</taxon>
    </lineage>
</organism>
<dbReference type="WBParaSite" id="nRc.2.0.1.t47969-RA">
    <property type="protein sequence ID" value="nRc.2.0.1.t47969-RA"/>
    <property type="gene ID" value="nRc.2.0.1.g47969"/>
</dbReference>
<feature type="region of interest" description="Disordered" evidence="1">
    <location>
        <begin position="41"/>
        <end position="69"/>
    </location>
</feature>
<dbReference type="AlphaFoldDB" id="A0A915LA75"/>
<protein>
    <submittedName>
        <fullName evidence="3">Uncharacterized protein</fullName>
    </submittedName>
</protein>
<evidence type="ECO:0000313" key="2">
    <source>
        <dbReference type="Proteomes" id="UP000887565"/>
    </source>
</evidence>
<name>A0A915LA75_ROMCU</name>
<sequence length="95" mass="10471">MPTTHCGSQEEYILDLDIPHWCAMSPPPMPEAVKVVKSPPTIPADYKIPRKQTANSPTTPETPSKTGRNLLSLLHGLTPKPYRFGPRQTLLPTPS</sequence>
<accession>A0A915LA75</accession>
<feature type="compositionally biased region" description="Polar residues" evidence="1">
    <location>
        <begin position="52"/>
        <end position="69"/>
    </location>
</feature>
<evidence type="ECO:0000256" key="1">
    <source>
        <dbReference type="SAM" id="MobiDB-lite"/>
    </source>
</evidence>
<keyword evidence="2" id="KW-1185">Reference proteome</keyword>
<proteinExistence type="predicted"/>
<dbReference type="Proteomes" id="UP000887565">
    <property type="component" value="Unplaced"/>
</dbReference>
<reference evidence="3" key="1">
    <citation type="submission" date="2022-11" db="UniProtKB">
        <authorList>
            <consortium name="WormBaseParasite"/>
        </authorList>
    </citation>
    <scope>IDENTIFICATION</scope>
</reference>
<evidence type="ECO:0000313" key="3">
    <source>
        <dbReference type="WBParaSite" id="nRc.2.0.1.t47969-RA"/>
    </source>
</evidence>
<feature type="region of interest" description="Disordered" evidence="1">
    <location>
        <begin position="76"/>
        <end position="95"/>
    </location>
</feature>